<dbReference type="Proteomes" id="UP000253314">
    <property type="component" value="Unassembled WGS sequence"/>
</dbReference>
<dbReference type="GO" id="GO:0008236">
    <property type="term" value="F:serine-type peptidase activity"/>
    <property type="evidence" value="ECO:0007669"/>
    <property type="project" value="InterPro"/>
</dbReference>
<evidence type="ECO:0000313" key="4">
    <source>
        <dbReference type="Proteomes" id="UP000253314"/>
    </source>
</evidence>
<dbReference type="PANTHER" id="PTHR22946:SF9">
    <property type="entry name" value="POLYKETIDE TRANSFERASE AF380"/>
    <property type="match status" value="1"/>
</dbReference>
<sequence>MIVINKESIADVPVLHIALQKSFSKPLPLIIFQHGFTSIKERNLHYAYLLAEKGFRVILPEANYHGERSKEVTEEFRNRSFWNIVIQSIEEIGAIINEYQQKKLIQDDRIGVAGTSMGGMITFGALTKYPYIKVGVSLMGCPSFLELTKAQIDYMEKEKKMTFSKEDIKKTFELLKPYDLTLQKEKLHHRPLLFWHSTADKVVPYSYTYRFYENIKNMYINPSENLKFITDEKAGHAVTQEGVEASAAWFYKHL</sequence>
<dbReference type="Pfam" id="PF00326">
    <property type="entry name" value="Peptidase_S9"/>
    <property type="match status" value="1"/>
</dbReference>
<keyword evidence="4" id="KW-1185">Reference proteome</keyword>
<dbReference type="AlphaFoldDB" id="A0A366XWJ6"/>
<keyword evidence="1" id="KW-0378">Hydrolase</keyword>
<accession>A0A366XWJ6</accession>
<dbReference type="InterPro" id="IPR029058">
    <property type="entry name" value="AB_hydrolase_fold"/>
</dbReference>
<proteinExistence type="predicted"/>
<evidence type="ECO:0000313" key="3">
    <source>
        <dbReference type="EMBL" id="RBW69525.1"/>
    </source>
</evidence>
<dbReference type="OrthoDB" id="31158at2"/>
<dbReference type="RefSeq" id="WP_113806215.1">
    <property type="nucleotide sequence ID" value="NZ_QOCW01000010.1"/>
</dbReference>
<evidence type="ECO:0000256" key="1">
    <source>
        <dbReference type="ARBA" id="ARBA00022801"/>
    </source>
</evidence>
<dbReference type="SUPFAM" id="SSF53474">
    <property type="entry name" value="alpha/beta-Hydrolases"/>
    <property type="match status" value="1"/>
</dbReference>
<protein>
    <submittedName>
        <fullName evidence="3">Esterase</fullName>
    </submittedName>
</protein>
<feature type="domain" description="Peptidase S9 prolyl oligopeptidase catalytic" evidence="2">
    <location>
        <begin position="46"/>
        <end position="244"/>
    </location>
</feature>
<dbReference type="Gene3D" id="3.40.50.1820">
    <property type="entry name" value="alpha/beta hydrolase"/>
    <property type="match status" value="1"/>
</dbReference>
<evidence type="ECO:0000259" key="2">
    <source>
        <dbReference type="Pfam" id="PF00326"/>
    </source>
</evidence>
<dbReference type="EMBL" id="QOCW01000010">
    <property type="protein sequence ID" value="RBW69525.1"/>
    <property type="molecule type" value="Genomic_DNA"/>
</dbReference>
<dbReference type="GO" id="GO:0006508">
    <property type="term" value="P:proteolysis"/>
    <property type="evidence" value="ECO:0007669"/>
    <property type="project" value="InterPro"/>
</dbReference>
<organism evidence="3 4">
    <name type="scientific">Bacillus taeanensis</name>
    <dbReference type="NCBI Taxonomy" id="273032"/>
    <lineage>
        <taxon>Bacteria</taxon>
        <taxon>Bacillati</taxon>
        <taxon>Bacillota</taxon>
        <taxon>Bacilli</taxon>
        <taxon>Bacillales</taxon>
        <taxon>Bacillaceae</taxon>
        <taxon>Bacillus</taxon>
    </lineage>
</organism>
<dbReference type="GO" id="GO:0052689">
    <property type="term" value="F:carboxylic ester hydrolase activity"/>
    <property type="evidence" value="ECO:0007669"/>
    <property type="project" value="UniProtKB-ARBA"/>
</dbReference>
<dbReference type="PANTHER" id="PTHR22946">
    <property type="entry name" value="DIENELACTONE HYDROLASE DOMAIN-CONTAINING PROTEIN-RELATED"/>
    <property type="match status" value="1"/>
</dbReference>
<name>A0A366XWJ6_9BACI</name>
<reference evidence="3 4" key="1">
    <citation type="submission" date="2018-07" db="EMBL/GenBank/DDBJ databases">
        <title>Lottiidibacillus patelloidae gen. nov., sp. nov., isolated from the intestinal tract of a marine limpet and the reclassification of B. taeanensis BH030017T, B. algicola KMM 3737T and B. hwajinpoensis SW-72T as genus Lottiidibacillus.</title>
        <authorList>
            <person name="Liu R."/>
            <person name="Huang Z."/>
        </authorList>
    </citation>
    <scope>NUCLEOTIDE SEQUENCE [LARGE SCALE GENOMIC DNA]</scope>
    <source>
        <strain evidence="3 4">BH030017</strain>
    </source>
</reference>
<dbReference type="InterPro" id="IPR001375">
    <property type="entry name" value="Peptidase_S9_cat"/>
</dbReference>
<comment type="caution">
    <text evidence="3">The sequence shown here is derived from an EMBL/GenBank/DDBJ whole genome shotgun (WGS) entry which is preliminary data.</text>
</comment>
<gene>
    <name evidence="3" type="ORF">DS031_11430</name>
</gene>
<dbReference type="InterPro" id="IPR050261">
    <property type="entry name" value="FrsA_esterase"/>
</dbReference>
<dbReference type="NCBIfam" id="NF007857">
    <property type="entry name" value="PRK10566.1"/>
    <property type="match status" value="1"/>
</dbReference>